<organism evidence="1 2">
    <name type="scientific">Microbulbifer taiwanensis</name>
    <dbReference type="NCBI Taxonomy" id="986746"/>
    <lineage>
        <taxon>Bacteria</taxon>
        <taxon>Pseudomonadati</taxon>
        <taxon>Pseudomonadota</taxon>
        <taxon>Gammaproteobacteria</taxon>
        <taxon>Cellvibrionales</taxon>
        <taxon>Microbulbiferaceae</taxon>
        <taxon>Microbulbifer</taxon>
    </lineage>
</organism>
<accession>A0ABW1YH20</accession>
<gene>
    <name evidence="1" type="ORF">ACFQBM_01980</name>
</gene>
<evidence type="ECO:0000313" key="1">
    <source>
        <dbReference type="EMBL" id="MFC6632029.1"/>
    </source>
</evidence>
<name>A0ABW1YH20_9GAMM</name>
<proteinExistence type="predicted"/>
<dbReference type="Proteomes" id="UP001596425">
    <property type="component" value="Unassembled WGS sequence"/>
</dbReference>
<sequence length="200" mass="22371">MDFSRATITELAARVAEHLHNQGIEVVLVGGLAVEIYSENLYLTKDIDMVNTNYQTPVQLHRAMAQLGFTKKGRVYVNATTDITVEFPPAPLSVGNELIQRTTTAELPEGRIPILRAEDVVKDRLAAFIHWRDTQSLVQATAILLKHSLAPEAFKAFCEREGSSVHYQQLLHLYQCGKVHPQITMAQLEADLARLLLNNL</sequence>
<comment type="caution">
    <text evidence="1">The sequence shown here is derived from an EMBL/GenBank/DDBJ whole genome shotgun (WGS) entry which is preliminary data.</text>
</comment>
<reference evidence="2" key="1">
    <citation type="journal article" date="2019" name="Int. J. Syst. Evol. Microbiol.">
        <title>The Global Catalogue of Microorganisms (GCM) 10K type strain sequencing project: providing services to taxonomists for standard genome sequencing and annotation.</title>
        <authorList>
            <consortium name="The Broad Institute Genomics Platform"/>
            <consortium name="The Broad Institute Genome Sequencing Center for Infectious Disease"/>
            <person name="Wu L."/>
            <person name="Ma J."/>
        </authorList>
    </citation>
    <scope>NUCLEOTIDE SEQUENCE [LARGE SCALE GENOMIC DNA]</scope>
    <source>
        <strain evidence="2">CGMCC 1.13718</strain>
    </source>
</reference>
<dbReference type="InterPro" id="IPR018700">
    <property type="entry name" value="DUF2204"/>
</dbReference>
<dbReference type="EMBL" id="JBHSVR010000001">
    <property type="protein sequence ID" value="MFC6632029.1"/>
    <property type="molecule type" value="Genomic_DNA"/>
</dbReference>
<dbReference type="Pfam" id="PF09970">
    <property type="entry name" value="DUF2204"/>
    <property type="match status" value="1"/>
</dbReference>
<dbReference type="RefSeq" id="WP_193192152.1">
    <property type="nucleotide sequence ID" value="NZ_JACZFR010000026.1"/>
</dbReference>
<protein>
    <submittedName>
        <fullName evidence="1">Nucleotidyltransferase</fullName>
    </submittedName>
</protein>
<keyword evidence="2" id="KW-1185">Reference proteome</keyword>
<evidence type="ECO:0000313" key="2">
    <source>
        <dbReference type="Proteomes" id="UP001596425"/>
    </source>
</evidence>